<proteinExistence type="predicted"/>
<evidence type="ECO:0000313" key="2">
    <source>
        <dbReference type="Proteomes" id="UP001501337"/>
    </source>
</evidence>
<dbReference type="Gene3D" id="2.40.10.220">
    <property type="entry name" value="predicted glycosyltransferase like domains"/>
    <property type="match status" value="1"/>
</dbReference>
<dbReference type="Gene3D" id="3.40.50.720">
    <property type="entry name" value="NAD(P)-binding Rossmann-like Domain"/>
    <property type="match status" value="1"/>
</dbReference>
<dbReference type="EMBL" id="BAABBO010000007">
    <property type="protein sequence ID" value="GAA3954668.1"/>
    <property type="molecule type" value="Genomic_DNA"/>
</dbReference>
<protein>
    <recommendedName>
        <fullName evidence="3">PilZ domain-containing protein</fullName>
    </recommendedName>
</protein>
<dbReference type="InterPro" id="IPR036291">
    <property type="entry name" value="NAD(P)-bd_dom_sf"/>
</dbReference>
<dbReference type="RefSeq" id="WP_344804248.1">
    <property type="nucleotide sequence ID" value="NZ_BAABBO010000007.1"/>
</dbReference>
<evidence type="ECO:0008006" key="3">
    <source>
        <dbReference type="Google" id="ProtNLM"/>
    </source>
</evidence>
<sequence>MPRHQFSGKAELVIDKASITAQSLNISSDGILLRIPAESEIAAAGIRKATHLNLIIDSLPVSNLRAAVMHRNSGTIGLKFDTLIHSHIPEVEMLIDQPQKKRRSRFGLYQMRKQVWIQARRWSIFGINKFARNAIFRAVQPGFLFAVYGNKRDVSRYISEDLHARLPDISLGNYISKGPYKGFVVASKSFEHELAEDSSKVIKYLDGLRNVWPSVNKIALVGRLPTFAMKARYPIEAPFVEGSLGTRFMILELAKELKARPEYQQETSIVVLGGAGRIGRSLCDDLAKYFDQVIAFDRRYDIDFQSTERIMETSNPMHLGDHKLFIVLTARGSAVEEFLPFLPRGAILADDTHPSIETPLRQALRRRGIEVEKTVLTNPEFTAFPKMPQWSKGSIPGCLVEALVLLEEPEASQQTIEEFSKTAVRLGYKAQLVKPFTPE</sequence>
<keyword evidence="2" id="KW-1185">Reference proteome</keyword>
<evidence type="ECO:0000313" key="1">
    <source>
        <dbReference type="EMBL" id="GAA3954668.1"/>
    </source>
</evidence>
<comment type="caution">
    <text evidence="1">The sequence shown here is derived from an EMBL/GenBank/DDBJ whole genome shotgun (WGS) entry which is preliminary data.</text>
</comment>
<dbReference type="SUPFAM" id="SSF51735">
    <property type="entry name" value="NAD(P)-binding Rossmann-fold domains"/>
    <property type="match status" value="1"/>
</dbReference>
<dbReference type="Proteomes" id="UP001501337">
    <property type="component" value="Unassembled WGS sequence"/>
</dbReference>
<name>A0ABP7NUZ2_9GAMM</name>
<organism evidence="1 2">
    <name type="scientific">Allohahella marinimesophila</name>
    <dbReference type="NCBI Taxonomy" id="1054972"/>
    <lineage>
        <taxon>Bacteria</taxon>
        <taxon>Pseudomonadati</taxon>
        <taxon>Pseudomonadota</taxon>
        <taxon>Gammaproteobacteria</taxon>
        <taxon>Oceanospirillales</taxon>
        <taxon>Hahellaceae</taxon>
        <taxon>Allohahella</taxon>
    </lineage>
</organism>
<reference evidence="2" key="1">
    <citation type="journal article" date="2019" name="Int. J. Syst. Evol. Microbiol.">
        <title>The Global Catalogue of Microorganisms (GCM) 10K type strain sequencing project: providing services to taxonomists for standard genome sequencing and annotation.</title>
        <authorList>
            <consortium name="The Broad Institute Genomics Platform"/>
            <consortium name="The Broad Institute Genome Sequencing Center for Infectious Disease"/>
            <person name="Wu L."/>
            <person name="Ma J."/>
        </authorList>
    </citation>
    <scope>NUCLEOTIDE SEQUENCE [LARGE SCALE GENOMIC DNA]</scope>
    <source>
        <strain evidence="2">JCM 17555</strain>
    </source>
</reference>
<dbReference type="SUPFAM" id="SSF141371">
    <property type="entry name" value="PilZ domain-like"/>
    <property type="match status" value="1"/>
</dbReference>
<gene>
    <name evidence="1" type="ORF">GCM10022278_11630</name>
</gene>
<accession>A0ABP7NUZ2</accession>